<evidence type="ECO:0000256" key="3">
    <source>
        <dbReference type="ARBA" id="ARBA00022884"/>
    </source>
</evidence>
<feature type="domain" description="NusB/RsmB/TIM44" evidence="7">
    <location>
        <begin position="7"/>
        <end position="131"/>
    </location>
</feature>
<dbReference type="SUPFAM" id="SSF48013">
    <property type="entry name" value="NusB-like"/>
    <property type="match status" value="1"/>
</dbReference>
<name>A0ABU9D3L3_9PROT</name>
<keyword evidence="5 6" id="KW-0804">Transcription</keyword>
<dbReference type="RefSeq" id="WP_341369232.1">
    <property type="nucleotide sequence ID" value="NZ_JBBPCO010000001.1"/>
</dbReference>
<dbReference type="Gene3D" id="1.10.940.10">
    <property type="entry name" value="NusB-like"/>
    <property type="match status" value="1"/>
</dbReference>
<comment type="similarity">
    <text evidence="1 6">Belongs to the NusB family.</text>
</comment>
<evidence type="ECO:0000259" key="7">
    <source>
        <dbReference type="Pfam" id="PF01029"/>
    </source>
</evidence>
<comment type="caution">
    <text evidence="8">The sequence shown here is derived from an EMBL/GenBank/DDBJ whole genome shotgun (WGS) entry which is preliminary data.</text>
</comment>
<evidence type="ECO:0000256" key="1">
    <source>
        <dbReference type="ARBA" id="ARBA00005952"/>
    </source>
</evidence>
<protein>
    <recommendedName>
        <fullName evidence="6">Transcription antitermination protein NusB</fullName>
    </recommendedName>
    <alternativeName>
        <fullName evidence="6">Antitermination factor NusB</fullName>
    </alternativeName>
</protein>
<dbReference type="Pfam" id="PF01029">
    <property type="entry name" value="NusB"/>
    <property type="match status" value="1"/>
</dbReference>
<dbReference type="InterPro" id="IPR006027">
    <property type="entry name" value="NusB_RsmB_TIM44"/>
</dbReference>
<keyword evidence="2 6" id="KW-0889">Transcription antitermination</keyword>
<dbReference type="Proteomes" id="UP001446205">
    <property type="component" value="Unassembled WGS sequence"/>
</dbReference>
<dbReference type="InterPro" id="IPR011605">
    <property type="entry name" value="NusB_fam"/>
</dbReference>
<dbReference type="InterPro" id="IPR035926">
    <property type="entry name" value="NusB-like_sf"/>
</dbReference>
<gene>
    <name evidence="6 8" type="primary">nusB</name>
    <name evidence="8" type="ORF">WOB96_00150</name>
</gene>
<organism evidence="8 9">
    <name type="scientific">Thermithiobacillus plumbiphilus</name>
    <dbReference type="NCBI Taxonomy" id="1729899"/>
    <lineage>
        <taxon>Bacteria</taxon>
        <taxon>Pseudomonadati</taxon>
        <taxon>Pseudomonadota</taxon>
        <taxon>Acidithiobacillia</taxon>
        <taxon>Acidithiobacillales</taxon>
        <taxon>Thermithiobacillaceae</taxon>
        <taxon>Thermithiobacillus</taxon>
    </lineage>
</organism>
<reference evidence="8 9" key="1">
    <citation type="submission" date="2024-04" db="EMBL/GenBank/DDBJ databases">
        <authorList>
            <person name="Abashina T."/>
            <person name="Shaikin A."/>
        </authorList>
    </citation>
    <scope>NUCLEOTIDE SEQUENCE [LARGE SCALE GENOMIC DNA]</scope>
    <source>
        <strain evidence="8 9">AAFK</strain>
    </source>
</reference>
<dbReference type="EMBL" id="JBBPCO010000001">
    <property type="protein sequence ID" value="MEK8088165.1"/>
    <property type="molecule type" value="Genomic_DNA"/>
</dbReference>
<evidence type="ECO:0000313" key="9">
    <source>
        <dbReference type="Proteomes" id="UP001446205"/>
    </source>
</evidence>
<evidence type="ECO:0000256" key="4">
    <source>
        <dbReference type="ARBA" id="ARBA00023015"/>
    </source>
</evidence>
<dbReference type="HAMAP" id="MF_00073">
    <property type="entry name" value="NusB"/>
    <property type="match status" value="1"/>
</dbReference>
<accession>A0ABU9D3L3</accession>
<proteinExistence type="inferred from homology"/>
<evidence type="ECO:0000313" key="8">
    <source>
        <dbReference type="EMBL" id="MEK8088165.1"/>
    </source>
</evidence>
<dbReference type="NCBIfam" id="TIGR01951">
    <property type="entry name" value="nusB"/>
    <property type="match status" value="1"/>
</dbReference>
<evidence type="ECO:0000256" key="2">
    <source>
        <dbReference type="ARBA" id="ARBA00022814"/>
    </source>
</evidence>
<evidence type="ECO:0000256" key="6">
    <source>
        <dbReference type="HAMAP-Rule" id="MF_00073"/>
    </source>
</evidence>
<dbReference type="PANTHER" id="PTHR11078">
    <property type="entry name" value="N UTILIZATION SUBSTANCE PROTEIN B-RELATED"/>
    <property type="match status" value="1"/>
</dbReference>
<keyword evidence="9" id="KW-1185">Reference proteome</keyword>
<sequence>MSGNRVKARQAVMQALYQWQMNPTDPRAIETQFLEDEHAQEADPQYFQQILRGVFENLEAIDEAIQAQVRDRKWSDLSEVERAILRMAAYELMARPDVPYRVVINEALELAKGFGSDQGHRFVNGVLDKLAQQWRSSETSRRGR</sequence>
<comment type="function">
    <text evidence="6">Involved in transcription antitermination. Required for transcription of ribosomal RNA (rRNA) genes. Binds specifically to the boxA antiterminator sequence of the ribosomal RNA (rrn) operons.</text>
</comment>
<keyword evidence="4 6" id="KW-0805">Transcription regulation</keyword>
<dbReference type="PANTHER" id="PTHR11078:SF3">
    <property type="entry name" value="ANTITERMINATION NUSB DOMAIN-CONTAINING PROTEIN"/>
    <property type="match status" value="1"/>
</dbReference>
<evidence type="ECO:0000256" key="5">
    <source>
        <dbReference type="ARBA" id="ARBA00023163"/>
    </source>
</evidence>
<keyword evidence="3 6" id="KW-0694">RNA-binding</keyword>
<dbReference type="CDD" id="cd00619">
    <property type="entry name" value="Terminator_NusB"/>
    <property type="match status" value="1"/>
</dbReference>